<organism evidence="2 3">
    <name type="scientific">Crotalaria pallida</name>
    <name type="common">Smooth rattlebox</name>
    <name type="synonym">Crotalaria striata</name>
    <dbReference type="NCBI Taxonomy" id="3830"/>
    <lineage>
        <taxon>Eukaryota</taxon>
        <taxon>Viridiplantae</taxon>
        <taxon>Streptophyta</taxon>
        <taxon>Embryophyta</taxon>
        <taxon>Tracheophyta</taxon>
        <taxon>Spermatophyta</taxon>
        <taxon>Magnoliopsida</taxon>
        <taxon>eudicotyledons</taxon>
        <taxon>Gunneridae</taxon>
        <taxon>Pentapetalae</taxon>
        <taxon>rosids</taxon>
        <taxon>fabids</taxon>
        <taxon>Fabales</taxon>
        <taxon>Fabaceae</taxon>
        <taxon>Papilionoideae</taxon>
        <taxon>50 kb inversion clade</taxon>
        <taxon>genistoids sensu lato</taxon>
        <taxon>core genistoids</taxon>
        <taxon>Crotalarieae</taxon>
        <taxon>Crotalaria</taxon>
    </lineage>
</organism>
<dbReference type="GO" id="GO:0005634">
    <property type="term" value="C:nucleus"/>
    <property type="evidence" value="ECO:0007669"/>
    <property type="project" value="TreeGrafter"/>
</dbReference>
<dbReference type="PANTHER" id="PTHR45751">
    <property type="entry name" value="COPINE FAMILY PROTEIN 1"/>
    <property type="match status" value="1"/>
</dbReference>
<dbReference type="InterPro" id="IPR052079">
    <property type="entry name" value="E3_ligase/Copine_domain"/>
</dbReference>
<feature type="domain" description="RPW8" evidence="1">
    <location>
        <begin position="1"/>
        <end position="150"/>
    </location>
</feature>
<dbReference type="SMART" id="SM00327">
    <property type="entry name" value="VWA"/>
    <property type="match status" value="3"/>
</dbReference>
<evidence type="ECO:0000313" key="2">
    <source>
        <dbReference type="EMBL" id="KAK7247368.1"/>
    </source>
</evidence>
<dbReference type="PANTHER" id="PTHR45751:SF30">
    <property type="entry name" value="E3 UBIQUITIN-PROTEIN LIGASE RGLG5"/>
    <property type="match status" value="1"/>
</dbReference>
<dbReference type="InterPro" id="IPR036465">
    <property type="entry name" value="vWFA_dom_sf"/>
</dbReference>
<dbReference type="InterPro" id="IPR010734">
    <property type="entry name" value="Copine_C"/>
</dbReference>
<reference evidence="2 3" key="1">
    <citation type="submission" date="2024-01" db="EMBL/GenBank/DDBJ databases">
        <title>The genomes of 5 underutilized Papilionoideae crops provide insights into root nodulation and disease resistanc.</title>
        <authorList>
            <person name="Yuan L."/>
        </authorList>
    </citation>
    <scope>NUCLEOTIDE SEQUENCE [LARGE SCALE GENOMIC DNA]</scope>
    <source>
        <strain evidence="2">ZHUSHIDOU_FW_LH</strain>
        <tissue evidence="2">Leaf</tissue>
    </source>
</reference>
<dbReference type="GO" id="GO:0004842">
    <property type="term" value="F:ubiquitin-protein transferase activity"/>
    <property type="evidence" value="ECO:0007669"/>
    <property type="project" value="TreeGrafter"/>
</dbReference>
<proteinExistence type="predicted"/>
<dbReference type="PROSITE" id="PS51153">
    <property type="entry name" value="RPW8"/>
    <property type="match status" value="1"/>
</dbReference>
<protein>
    <recommendedName>
        <fullName evidence="1">RPW8 domain-containing protein</fullName>
    </recommendedName>
</protein>
<dbReference type="InterPro" id="IPR008808">
    <property type="entry name" value="Powdery_mildew-R_dom"/>
</dbReference>
<dbReference type="Pfam" id="PF07002">
    <property type="entry name" value="Copine"/>
    <property type="match status" value="3"/>
</dbReference>
<dbReference type="Proteomes" id="UP001372338">
    <property type="component" value="Unassembled WGS sequence"/>
</dbReference>
<dbReference type="EMBL" id="JAYWIO010000008">
    <property type="protein sequence ID" value="KAK7247368.1"/>
    <property type="molecule type" value="Genomic_DNA"/>
</dbReference>
<sequence length="1110" mass="122223">MAELVGGAVIGAVFGELLKAVLEMKDKATMFKQTLISLRSTLVAIAPVIKEIEQQNIELGRPIEELKPLIKEMEDGTKLVYRCSRIHRLNYLAKARYQEQLEALVDSLVMFFLINMQAQTTRDQKETLLKVRRIFSAVNKFQPGNREDTVAVVASASSSESGINDSSATQPDENALETNSVINQATGISSSGFDAVTVTVDVSESESTTVAMAMAMATATQSAGTNSVEQVTAALSRAGLVSSKLIIGIDFTKSNEWTGRKSFNRRSLHHIGNDLNPYEQAISIIGKTLSSFNEDNLIPCFGFGDASTQDEDVFSFHSDERFCNGFEEVLSRYRDIVPSLRLSGPTSFAPIIERAITIVEKSGKYHVLLIIADGQVTRNVRTPHGQLGPQEQKTIDAIVKASKYPLSIVLVGVGDGPWDMMREFDDNIPARAFGNFKFVNFTEILSKRIDLTRKETEFALAALKDIPSQYKATMDLGILGDTQMEHSTDRVPPSDLASSSNMTSFTSNCFQQRTSIHTSYDNGINTESGLYGDKVTATLSRAGLVSSNLIIAIDFTKSNEWTGRKSFNRRSLHHIGNGLNPYEQAISIIGKTLSSFNEDNLIPCFGFGDASTRDEDVFSFHSDERFCNGFEEVLTRYREIVPCLRLSGPTSFAPIIERAITIVKRSGKFHVLLIIADGQVTRAVDTPHGQLSQHEQKTIDAIVKASAYPLSIVLVGVGDGPWDMMMEFDDNIPTRTFDNFKFVNFTEILSKRVDLTRKETEFALAALMDIPSQYKATIDLGILGDAHMGHSTYRVPPSHYDTASSTNVPSFPSNSFQQRTSIHTDYDNGINTEPSSSGLYVNKVSAALSSAGLVYSNLIIGIDFTKSNEWTGKKSFNRRSLHHIGSGHNPYEQAISIIGKTLSSLNADNSIPCFGFGDASTHDEDVFSFLSNERFCDGFEEALSRYREIVPCLRLSGPTSFAPIIEMAMTIVERSGGKFYVLIIIADGQVTRAVDTPHGQLSPQERKTIDAIVKASEYPMSIVLVGVGDGPWDMMMKLDDKIPARAFDNFQFVNFTKIMSKSEDSTRKDTEFAQAALMKIPSQYKATVDHGILGAQRGHSPGRVPLPPPC</sequence>
<evidence type="ECO:0000313" key="3">
    <source>
        <dbReference type="Proteomes" id="UP001372338"/>
    </source>
</evidence>
<dbReference type="SUPFAM" id="SSF53300">
    <property type="entry name" value="vWA-like"/>
    <property type="match status" value="3"/>
</dbReference>
<evidence type="ECO:0000259" key="1">
    <source>
        <dbReference type="PROSITE" id="PS51153"/>
    </source>
</evidence>
<name>A0AAN9HW46_CROPI</name>
<accession>A0AAN9HW46</accession>
<dbReference type="AlphaFoldDB" id="A0AAN9HW46"/>
<comment type="caution">
    <text evidence="2">The sequence shown here is derived from an EMBL/GenBank/DDBJ whole genome shotgun (WGS) entry which is preliminary data.</text>
</comment>
<gene>
    <name evidence="2" type="ORF">RIF29_42249</name>
</gene>
<dbReference type="InterPro" id="IPR002035">
    <property type="entry name" value="VWF_A"/>
</dbReference>
<dbReference type="GO" id="GO:0016567">
    <property type="term" value="P:protein ubiquitination"/>
    <property type="evidence" value="ECO:0007669"/>
    <property type="project" value="TreeGrafter"/>
</dbReference>
<dbReference type="Pfam" id="PF05659">
    <property type="entry name" value="RPW8"/>
    <property type="match status" value="1"/>
</dbReference>
<keyword evidence="3" id="KW-1185">Reference proteome</keyword>